<evidence type="ECO:0000256" key="11">
    <source>
        <dbReference type="SAM" id="MobiDB-lite"/>
    </source>
</evidence>
<dbReference type="InterPro" id="IPR006650">
    <property type="entry name" value="A/AMP_deam_AS"/>
</dbReference>
<sequence length="494" mass="57362">MTNQNSNRQSEEQPKDRSSQPQSTQENEDANAKFFVTQKSLPLVRYLSSNHSDEWDSYTDDEESFIQSFPKIELHVHLDGSFDPHYLFDFLQQQLQQSPQYSDPIQTPSPYLCWPTEQPVPWDPDNSPLPLRSKVQDCQTPKQYHQLCTCRGYRSLAQMLHCFQYFLPLVQGNLELLEKLAFDFVQRQWEQHVMYTEVRYSPHLLATQQSTGDEENKATSSIISAEQVYQAVTHGLRRGTQHFGIKVNQILCAITWHPEWAEGTLELAQEHFHEFPCGVVGIDIAAGEEHFDVERHPELYQPHYDMIQKAKQLHIPIALHAGESTSRARDNVRTAIETYGAKRIGHGYRMVDQPELMKFVKERGCHVEVCLTSSDETGGWDYDENTHKDWKQHPCVTMKQHGVPFSLSSDDPAVFHTSLAWQYRTAVTKIGFDREIFEQTNLDAIAAAFLPEDEKEELREQVRRYCSNAHRRSFRRASSETFTDRVYLSNKQYL</sequence>
<dbReference type="GO" id="GO:0005829">
    <property type="term" value="C:cytosol"/>
    <property type="evidence" value="ECO:0007669"/>
    <property type="project" value="TreeGrafter"/>
</dbReference>
<evidence type="ECO:0000256" key="10">
    <source>
        <dbReference type="ARBA" id="ARBA00047764"/>
    </source>
</evidence>
<feature type="compositionally biased region" description="Basic and acidic residues" evidence="11">
    <location>
        <begin position="9"/>
        <end position="18"/>
    </location>
</feature>
<evidence type="ECO:0000256" key="4">
    <source>
        <dbReference type="ARBA" id="ARBA00012784"/>
    </source>
</evidence>
<dbReference type="EC" id="3.5.4.4" evidence="4"/>
<comment type="similarity">
    <text evidence="3">Belongs to the metallo-dependent hydrolases superfamily. Adenosine and AMP deaminases family.</text>
</comment>
<keyword evidence="8 13" id="KW-0378">Hydrolase</keyword>
<evidence type="ECO:0000256" key="5">
    <source>
        <dbReference type="ARBA" id="ARBA00018099"/>
    </source>
</evidence>
<evidence type="ECO:0000256" key="7">
    <source>
        <dbReference type="ARBA" id="ARBA00022726"/>
    </source>
</evidence>
<evidence type="ECO:0000256" key="6">
    <source>
        <dbReference type="ARBA" id="ARBA00022723"/>
    </source>
</evidence>
<dbReference type="GO" id="GO:0046103">
    <property type="term" value="P:inosine biosynthetic process"/>
    <property type="evidence" value="ECO:0007669"/>
    <property type="project" value="TreeGrafter"/>
</dbReference>
<dbReference type="GO" id="GO:0009897">
    <property type="term" value="C:external side of plasma membrane"/>
    <property type="evidence" value="ECO:0007669"/>
    <property type="project" value="TreeGrafter"/>
</dbReference>
<dbReference type="GO" id="GO:0006154">
    <property type="term" value="P:adenosine catabolic process"/>
    <property type="evidence" value="ECO:0007669"/>
    <property type="project" value="TreeGrafter"/>
</dbReference>
<evidence type="ECO:0000256" key="8">
    <source>
        <dbReference type="ARBA" id="ARBA00022801"/>
    </source>
</evidence>
<dbReference type="FunCoup" id="A0A1Z5KD18">
    <property type="interactions" value="63"/>
</dbReference>
<name>A0A1Z5KD18_FISSO</name>
<dbReference type="Proteomes" id="UP000198406">
    <property type="component" value="Unassembled WGS sequence"/>
</dbReference>
<keyword evidence="14" id="KW-1185">Reference proteome</keyword>
<comment type="cofactor">
    <cofactor evidence="1">
        <name>Zn(2+)</name>
        <dbReference type="ChEBI" id="CHEBI:29105"/>
    </cofactor>
</comment>
<dbReference type="OrthoDB" id="272271at2759"/>
<dbReference type="GO" id="GO:0060169">
    <property type="term" value="P:negative regulation of adenosine receptor signaling pathway"/>
    <property type="evidence" value="ECO:0007669"/>
    <property type="project" value="TreeGrafter"/>
</dbReference>
<dbReference type="GO" id="GO:0009168">
    <property type="term" value="P:purine ribonucleoside monophosphate biosynthetic process"/>
    <property type="evidence" value="ECO:0007669"/>
    <property type="project" value="InterPro"/>
</dbReference>
<dbReference type="InterPro" id="IPR006330">
    <property type="entry name" value="Ado/ade_deaminase"/>
</dbReference>
<dbReference type="GO" id="GO:0046872">
    <property type="term" value="F:metal ion binding"/>
    <property type="evidence" value="ECO:0007669"/>
    <property type="project" value="UniProtKB-KW"/>
</dbReference>
<feature type="domain" description="Adenosine deaminase" evidence="12">
    <location>
        <begin position="142"/>
        <end position="463"/>
    </location>
</feature>
<dbReference type="PANTHER" id="PTHR11409">
    <property type="entry name" value="ADENOSINE DEAMINASE"/>
    <property type="match status" value="1"/>
</dbReference>
<accession>A0A1Z5KD18</accession>
<comment type="catalytic activity">
    <reaction evidence="10">
        <text>adenosine + H2O + H(+) = inosine + NH4(+)</text>
        <dbReference type="Rhea" id="RHEA:24408"/>
        <dbReference type="ChEBI" id="CHEBI:15377"/>
        <dbReference type="ChEBI" id="CHEBI:15378"/>
        <dbReference type="ChEBI" id="CHEBI:16335"/>
        <dbReference type="ChEBI" id="CHEBI:17596"/>
        <dbReference type="ChEBI" id="CHEBI:28938"/>
        <dbReference type="EC" id="3.5.4.4"/>
    </reaction>
</comment>
<dbReference type="InParanoid" id="A0A1Z5KD18"/>
<evidence type="ECO:0000256" key="3">
    <source>
        <dbReference type="ARBA" id="ARBA00006676"/>
    </source>
</evidence>
<dbReference type="PROSITE" id="PS00485">
    <property type="entry name" value="A_DEAMINASE"/>
    <property type="match status" value="1"/>
</dbReference>
<proteinExistence type="inferred from homology"/>
<gene>
    <name evidence="13" type="ORF">FisN_4Lh303</name>
</gene>
<feature type="region of interest" description="Disordered" evidence="11">
    <location>
        <begin position="1"/>
        <end position="33"/>
    </location>
</feature>
<dbReference type="Pfam" id="PF00962">
    <property type="entry name" value="A_deaminase"/>
    <property type="match status" value="1"/>
</dbReference>
<dbReference type="UniPathway" id="UPA00606"/>
<keyword evidence="6" id="KW-0479">Metal-binding</keyword>
<reference evidence="13 14" key="1">
    <citation type="journal article" date="2015" name="Plant Cell">
        <title>Oil accumulation by the oleaginous diatom Fistulifera solaris as revealed by the genome and transcriptome.</title>
        <authorList>
            <person name="Tanaka T."/>
            <person name="Maeda Y."/>
            <person name="Veluchamy A."/>
            <person name="Tanaka M."/>
            <person name="Abida H."/>
            <person name="Marechal E."/>
            <person name="Bowler C."/>
            <person name="Muto M."/>
            <person name="Sunaga Y."/>
            <person name="Tanaka M."/>
            <person name="Yoshino T."/>
            <person name="Taniguchi T."/>
            <person name="Fukuda Y."/>
            <person name="Nemoto M."/>
            <person name="Matsumoto M."/>
            <person name="Wong P.S."/>
            <person name="Aburatani S."/>
            <person name="Fujibuchi W."/>
        </authorList>
    </citation>
    <scope>NUCLEOTIDE SEQUENCE [LARGE SCALE GENOMIC DNA]</scope>
    <source>
        <strain evidence="13 14">JPCC DA0580</strain>
    </source>
</reference>
<keyword evidence="7" id="KW-0660">Purine salvage</keyword>
<dbReference type="GO" id="GO:0043103">
    <property type="term" value="P:hypoxanthine salvage"/>
    <property type="evidence" value="ECO:0007669"/>
    <property type="project" value="TreeGrafter"/>
</dbReference>
<comment type="caution">
    <text evidence="13">The sequence shown here is derived from an EMBL/GenBank/DDBJ whole genome shotgun (WGS) entry which is preliminary data.</text>
</comment>
<organism evidence="13 14">
    <name type="scientific">Fistulifera solaris</name>
    <name type="common">Oleaginous diatom</name>
    <dbReference type="NCBI Taxonomy" id="1519565"/>
    <lineage>
        <taxon>Eukaryota</taxon>
        <taxon>Sar</taxon>
        <taxon>Stramenopiles</taxon>
        <taxon>Ochrophyta</taxon>
        <taxon>Bacillariophyta</taxon>
        <taxon>Bacillariophyceae</taxon>
        <taxon>Bacillariophycidae</taxon>
        <taxon>Naviculales</taxon>
        <taxon>Naviculaceae</taxon>
        <taxon>Fistulifera</taxon>
    </lineage>
</organism>
<evidence type="ECO:0000256" key="1">
    <source>
        <dbReference type="ARBA" id="ARBA00001947"/>
    </source>
</evidence>
<comment type="pathway">
    <text evidence="2">Purine metabolism; purine nucleoside salvage.</text>
</comment>
<keyword evidence="9" id="KW-0862">Zinc</keyword>
<dbReference type="GO" id="GO:0004000">
    <property type="term" value="F:adenosine deaminase activity"/>
    <property type="evidence" value="ECO:0007669"/>
    <property type="project" value="TreeGrafter"/>
</dbReference>
<evidence type="ECO:0000256" key="9">
    <source>
        <dbReference type="ARBA" id="ARBA00022833"/>
    </source>
</evidence>
<evidence type="ECO:0000256" key="2">
    <source>
        <dbReference type="ARBA" id="ARBA00005058"/>
    </source>
</evidence>
<dbReference type="AlphaFoldDB" id="A0A1Z5KD18"/>
<dbReference type="InterPro" id="IPR032466">
    <property type="entry name" value="Metal_Hydrolase"/>
</dbReference>
<dbReference type="Gene3D" id="3.20.20.140">
    <property type="entry name" value="Metal-dependent hydrolases"/>
    <property type="match status" value="1"/>
</dbReference>
<evidence type="ECO:0000313" key="13">
    <source>
        <dbReference type="EMBL" id="GAX24210.1"/>
    </source>
</evidence>
<dbReference type="PANTHER" id="PTHR11409:SF43">
    <property type="entry name" value="ADENOSINE DEAMINASE"/>
    <property type="match status" value="1"/>
</dbReference>
<dbReference type="GO" id="GO:0006166">
    <property type="term" value="P:purine ribonucleoside salvage"/>
    <property type="evidence" value="ECO:0007669"/>
    <property type="project" value="UniProtKB-KW"/>
</dbReference>
<dbReference type="EMBL" id="BDSP01000207">
    <property type="protein sequence ID" value="GAX24210.1"/>
    <property type="molecule type" value="Genomic_DNA"/>
</dbReference>
<dbReference type="InterPro" id="IPR001365">
    <property type="entry name" value="A_deaminase_dom"/>
</dbReference>
<evidence type="ECO:0000259" key="12">
    <source>
        <dbReference type="Pfam" id="PF00962"/>
    </source>
</evidence>
<dbReference type="SUPFAM" id="SSF51556">
    <property type="entry name" value="Metallo-dependent hydrolases"/>
    <property type="match status" value="1"/>
</dbReference>
<evidence type="ECO:0000313" key="14">
    <source>
        <dbReference type="Proteomes" id="UP000198406"/>
    </source>
</evidence>
<protein>
    <recommendedName>
        <fullName evidence="5">Adenosine deaminase</fullName>
        <ecNumber evidence="4">3.5.4.4</ecNumber>
    </recommendedName>
</protein>